<keyword evidence="2" id="KW-0067">ATP-binding</keyword>
<organism evidence="3 4">
    <name type="scientific">Vigna radiata var. radiata</name>
    <name type="common">Mung bean</name>
    <name type="synonym">Phaseolus aureus</name>
    <dbReference type="NCBI Taxonomy" id="3916"/>
    <lineage>
        <taxon>Eukaryota</taxon>
        <taxon>Viridiplantae</taxon>
        <taxon>Streptophyta</taxon>
        <taxon>Embryophyta</taxon>
        <taxon>Tracheophyta</taxon>
        <taxon>Spermatophyta</taxon>
        <taxon>Magnoliopsida</taxon>
        <taxon>eudicotyledons</taxon>
        <taxon>Gunneridae</taxon>
        <taxon>Pentapetalae</taxon>
        <taxon>rosids</taxon>
        <taxon>fabids</taxon>
        <taxon>Fabales</taxon>
        <taxon>Fabaceae</taxon>
        <taxon>Papilionoideae</taxon>
        <taxon>50 kb inversion clade</taxon>
        <taxon>NPAAA clade</taxon>
        <taxon>indigoferoid/millettioid clade</taxon>
        <taxon>Phaseoleae</taxon>
        <taxon>Vigna</taxon>
    </lineage>
</organism>
<dbReference type="GO" id="GO:0140662">
    <property type="term" value="F:ATP-dependent protein folding chaperone"/>
    <property type="evidence" value="ECO:0007669"/>
    <property type="project" value="InterPro"/>
</dbReference>
<gene>
    <name evidence="4" type="primary">LOC106758507</name>
</gene>
<dbReference type="KEGG" id="vra:106758507"/>
<dbReference type="OrthoDB" id="3789372at2759"/>
<evidence type="ECO:0000313" key="4">
    <source>
        <dbReference type="RefSeq" id="XP_014496913.1"/>
    </source>
</evidence>
<name>A0A1S3TSZ9_VIGRR</name>
<dbReference type="STRING" id="3916.A0A1S3TSZ9"/>
<keyword evidence="3" id="KW-1185">Reference proteome</keyword>
<evidence type="ECO:0000256" key="2">
    <source>
        <dbReference type="ARBA" id="ARBA00022840"/>
    </source>
</evidence>
<dbReference type="AlphaFoldDB" id="A0A1S3TSZ9"/>
<evidence type="ECO:0000313" key="3">
    <source>
        <dbReference type="Proteomes" id="UP000087766"/>
    </source>
</evidence>
<dbReference type="InterPro" id="IPR013126">
    <property type="entry name" value="Hsp_70_fam"/>
</dbReference>
<dbReference type="PRINTS" id="PR00301">
    <property type="entry name" value="HEATSHOCK70"/>
</dbReference>
<dbReference type="RefSeq" id="XP_014496913.1">
    <property type="nucleotide sequence ID" value="XM_014641427.1"/>
</dbReference>
<proteinExistence type="predicted"/>
<sequence>MSINPDEAVAYGAVLHVALPTKGKKFVPNLVLLDVTPLSIGISLNGDLMSVVIPRNTTIPVVKKKGYKRAEDFKSSVPIKVYKGERRRASDNNLLGFFNLNGNPKALRGYPLTECFCIDADDDVDNPKEKTKINKAIAEAIKLLDAREQTETEVFVDQKCLIFTFPELPYMHPLEYPMPPST</sequence>
<dbReference type="SUPFAM" id="SSF100920">
    <property type="entry name" value="Heat shock protein 70kD (HSP70), peptide-binding domain"/>
    <property type="match status" value="1"/>
</dbReference>
<reference evidence="4" key="2">
    <citation type="submission" date="2025-08" db="UniProtKB">
        <authorList>
            <consortium name="RefSeq"/>
        </authorList>
    </citation>
    <scope>IDENTIFICATION</scope>
    <source>
        <tissue evidence="4">Leaf</tissue>
    </source>
</reference>
<protein>
    <submittedName>
        <fullName evidence="4">Heat shock cognate 70 kDa protein 2-like</fullName>
    </submittedName>
</protein>
<keyword evidence="1" id="KW-0547">Nucleotide-binding</keyword>
<dbReference type="Gene3D" id="2.60.34.10">
    <property type="entry name" value="Substrate Binding Domain Of DNAk, Chain A, domain 1"/>
    <property type="match status" value="1"/>
</dbReference>
<dbReference type="Proteomes" id="UP000087766">
    <property type="component" value="Chromosome 4"/>
</dbReference>
<dbReference type="GeneID" id="106758507"/>
<evidence type="ECO:0000256" key="1">
    <source>
        <dbReference type="ARBA" id="ARBA00022741"/>
    </source>
</evidence>
<dbReference type="InterPro" id="IPR029047">
    <property type="entry name" value="HSP70_peptide-bd_sf"/>
</dbReference>
<dbReference type="GO" id="GO:0005524">
    <property type="term" value="F:ATP binding"/>
    <property type="evidence" value="ECO:0007669"/>
    <property type="project" value="UniProtKB-KW"/>
</dbReference>
<reference evidence="3" key="1">
    <citation type="journal article" date="2014" name="Nat. Commun.">
        <title>Genome sequence of mungbean and insights into evolution within Vigna species.</title>
        <authorList>
            <person name="Kang Y.J."/>
            <person name="Kim S.K."/>
            <person name="Kim M.Y."/>
            <person name="Lestari P."/>
            <person name="Kim K.H."/>
            <person name="Ha B.K."/>
            <person name="Jun T.H."/>
            <person name="Hwang W.J."/>
            <person name="Lee T."/>
            <person name="Lee J."/>
            <person name="Shim S."/>
            <person name="Yoon M.Y."/>
            <person name="Jang Y.E."/>
            <person name="Han K.S."/>
            <person name="Taeprayoon P."/>
            <person name="Yoon N."/>
            <person name="Somta P."/>
            <person name="Tanya P."/>
            <person name="Kim K.S."/>
            <person name="Gwag J.G."/>
            <person name="Moon J.K."/>
            <person name="Lee Y.H."/>
            <person name="Park B.S."/>
            <person name="Bombarely A."/>
            <person name="Doyle J.J."/>
            <person name="Jackson S.A."/>
            <person name="Schafleitner R."/>
            <person name="Srinives P."/>
            <person name="Varshney R.K."/>
            <person name="Lee S.H."/>
        </authorList>
    </citation>
    <scope>NUCLEOTIDE SEQUENCE [LARGE SCALE GENOMIC DNA]</scope>
    <source>
        <strain evidence="3">cv. VC1973A</strain>
    </source>
</reference>
<accession>A0A1S3TSZ9</accession>
<dbReference type="PANTHER" id="PTHR19375">
    <property type="entry name" value="HEAT SHOCK PROTEIN 70KDA"/>
    <property type="match status" value="1"/>
</dbReference>
<dbReference type="Pfam" id="PF00012">
    <property type="entry name" value="HSP70"/>
    <property type="match status" value="1"/>
</dbReference>